<proteinExistence type="predicted"/>
<accession>X1J200</accession>
<gene>
    <name evidence="1" type="ORF">S03H2_55145</name>
</gene>
<dbReference type="EMBL" id="BARU01035205">
    <property type="protein sequence ID" value="GAH72389.1"/>
    <property type="molecule type" value="Genomic_DNA"/>
</dbReference>
<sequence>MFPFLGEFGKNYLRFRMQRVIVDILARCVDQFTPEGLDLAIKDGWSAVDFLSNLSATEIRDLFMSLPSLKSAPATNPSALQESLSRISPQETIAEIVKRFPQYGEVLRANPQWLAKELSKAKAFVS</sequence>
<protein>
    <submittedName>
        <fullName evidence="1">Uncharacterized protein</fullName>
    </submittedName>
</protein>
<name>X1J200_9ZZZZ</name>
<organism evidence="1">
    <name type="scientific">marine sediment metagenome</name>
    <dbReference type="NCBI Taxonomy" id="412755"/>
    <lineage>
        <taxon>unclassified sequences</taxon>
        <taxon>metagenomes</taxon>
        <taxon>ecological metagenomes</taxon>
    </lineage>
</organism>
<reference evidence="1" key="1">
    <citation type="journal article" date="2014" name="Front. Microbiol.">
        <title>High frequency of phylogenetically diverse reductive dehalogenase-homologous genes in deep subseafloor sedimentary metagenomes.</title>
        <authorList>
            <person name="Kawai M."/>
            <person name="Futagami T."/>
            <person name="Toyoda A."/>
            <person name="Takaki Y."/>
            <person name="Nishi S."/>
            <person name="Hori S."/>
            <person name="Arai W."/>
            <person name="Tsubouchi T."/>
            <person name="Morono Y."/>
            <person name="Uchiyama I."/>
            <person name="Ito T."/>
            <person name="Fujiyama A."/>
            <person name="Inagaki F."/>
            <person name="Takami H."/>
        </authorList>
    </citation>
    <scope>NUCLEOTIDE SEQUENCE</scope>
    <source>
        <strain evidence="1">Expedition CK06-06</strain>
    </source>
</reference>
<comment type="caution">
    <text evidence="1">The sequence shown here is derived from an EMBL/GenBank/DDBJ whole genome shotgun (WGS) entry which is preliminary data.</text>
</comment>
<evidence type="ECO:0000313" key="1">
    <source>
        <dbReference type="EMBL" id="GAH72389.1"/>
    </source>
</evidence>
<dbReference type="AlphaFoldDB" id="X1J200"/>